<reference evidence="1" key="1">
    <citation type="submission" date="2023-04" db="EMBL/GenBank/DDBJ databases">
        <title>Draft Genome sequencing of Naganishia species isolated from polar environments using Oxford Nanopore Technology.</title>
        <authorList>
            <person name="Leo P."/>
            <person name="Venkateswaran K."/>
        </authorList>
    </citation>
    <scope>NUCLEOTIDE SEQUENCE</scope>
    <source>
        <strain evidence="1">MNA-CCFEE 5423</strain>
    </source>
</reference>
<gene>
    <name evidence="1" type="ORF">QFC21_006099</name>
</gene>
<dbReference type="EMBL" id="JASBWT010000026">
    <property type="protein sequence ID" value="KAJ9094273.1"/>
    <property type="molecule type" value="Genomic_DNA"/>
</dbReference>
<evidence type="ECO:0000313" key="1">
    <source>
        <dbReference type="EMBL" id="KAJ9094273.1"/>
    </source>
</evidence>
<proteinExistence type="predicted"/>
<evidence type="ECO:0000313" key="2">
    <source>
        <dbReference type="Proteomes" id="UP001227268"/>
    </source>
</evidence>
<name>A0ACC2V5A0_9TREE</name>
<comment type="caution">
    <text evidence="1">The sequence shown here is derived from an EMBL/GenBank/DDBJ whole genome shotgun (WGS) entry which is preliminary data.</text>
</comment>
<sequence length="244" mass="27248">MLSKIASATVGAFALSWLFASAAPTKSAKARRLRRQVALTFDDGPYQFEGDITSHLGDSKATFFLNGNNWGCIYDRADELRGLYAAGHTLGSHGWSHPHFNDLSWDQIHDELWKVEEAFIRILGVRPLYFRPPYGEYNDLLFSALSVRGYKKAFLWSDDTHDGDLAPVDQSKGVYDEVALSYPAPHMVLGHSVYDSTANNVVPYGVSQLKNSGYQLVAVDTCMGDQGEWPYEWVGEPQSGNWQC</sequence>
<keyword evidence="2" id="KW-1185">Reference proteome</keyword>
<accession>A0ACC2V5A0</accession>
<organism evidence="1 2">
    <name type="scientific">Naganishia friedmannii</name>
    <dbReference type="NCBI Taxonomy" id="89922"/>
    <lineage>
        <taxon>Eukaryota</taxon>
        <taxon>Fungi</taxon>
        <taxon>Dikarya</taxon>
        <taxon>Basidiomycota</taxon>
        <taxon>Agaricomycotina</taxon>
        <taxon>Tremellomycetes</taxon>
        <taxon>Filobasidiales</taxon>
        <taxon>Filobasidiaceae</taxon>
        <taxon>Naganishia</taxon>
    </lineage>
</organism>
<dbReference type="Proteomes" id="UP001227268">
    <property type="component" value="Unassembled WGS sequence"/>
</dbReference>
<protein>
    <submittedName>
        <fullName evidence="1">Uncharacterized protein</fullName>
    </submittedName>
</protein>